<protein>
    <submittedName>
        <fullName evidence="1">Uncharacterized protein</fullName>
    </submittedName>
</protein>
<evidence type="ECO:0000313" key="2">
    <source>
        <dbReference type="Proteomes" id="UP001172159"/>
    </source>
</evidence>
<evidence type="ECO:0000313" key="1">
    <source>
        <dbReference type="EMBL" id="KAK0744601.1"/>
    </source>
</evidence>
<sequence>MDKTDGQLLSGVRVPGFQPQLRTQYVLDLGKPDDADCGRGLNETLDVIAALEGVGIHSCVVGTKALVYYGAHRVPMNWEICVPTDSYERAITLLTSPPLNEKYEVWHRVVPGPKTLMHTYPRFTLKGVNFFFILLPAFECLLSPSPDQCERSTSGIPYPKLELFAQSLLDLQQYADLEDLVDGMDLDEAWGETHLQLDKPPPVEHIREKNDMIARSLPEDMREAVSLALLSERPRPSRDVWQRIVSTKHRRINDELPRHRYLTRFRKVGSKDPRERKERQV</sequence>
<dbReference type="EMBL" id="JAUKTV010000002">
    <property type="protein sequence ID" value="KAK0744601.1"/>
    <property type="molecule type" value="Genomic_DNA"/>
</dbReference>
<organism evidence="1 2">
    <name type="scientific">Apiosordaria backusii</name>
    <dbReference type="NCBI Taxonomy" id="314023"/>
    <lineage>
        <taxon>Eukaryota</taxon>
        <taxon>Fungi</taxon>
        <taxon>Dikarya</taxon>
        <taxon>Ascomycota</taxon>
        <taxon>Pezizomycotina</taxon>
        <taxon>Sordariomycetes</taxon>
        <taxon>Sordariomycetidae</taxon>
        <taxon>Sordariales</taxon>
        <taxon>Lasiosphaeriaceae</taxon>
        <taxon>Apiosordaria</taxon>
    </lineage>
</organism>
<dbReference type="Proteomes" id="UP001172159">
    <property type="component" value="Unassembled WGS sequence"/>
</dbReference>
<dbReference type="AlphaFoldDB" id="A0AA40K3I9"/>
<keyword evidence="2" id="KW-1185">Reference proteome</keyword>
<accession>A0AA40K3I9</accession>
<comment type="caution">
    <text evidence="1">The sequence shown here is derived from an EMBL/GenBank/DDBJ whole genome shotgun (WGS) entry which is preliminary data.</text>
</comment>
<gene>
    <name evidence="1" type="ORF">B0T21DRAFT_281441</name>
</gene>
<name>A0AA40K3I9_9PEZI</name>
<reference evidence="1" key="1">
    <citation type="submission" date="2023-06" db="EMBL/GenBank/DDBJ databases">
        <title>Genome-scale phylogeny and comparative genomics of the fungal order Sordariales.</title>
        <authorList>
            <consortium name="Lawrence Berkeley National Laboratory"/>
            <person name="Hensen N."/>
            <person name="Bonometti L."/>
            <person name="Westerberg I."/>
            <person name="Brannstrom I.O."/>
            <person name="Guillou S."/>
            <person name="Cros-Aarteil S."/>
            <person name="Calhoun S."/>
            <person name="Haridas S."/>
            <person name="Kuo A."/>
            <person name="Mondo S."/>
            <person name="Pangilinan J."/>
            <person name="Riley R."/>
            <person name="Labutti K."/>
            <person name="Andreopoulos B."/>
            <person name="Lipzen A."/>
            <person name="Chen C."/>
            <person name="Yanf M."/>
            <person name="Daum C."/>
            <person name="Ng V."/>
            <person name="Clum A."/>
            <person name="Steindorff A."/>
            <person name="Ohm R."/>
            <person name="Martin F."/>
            <person name="Silar P."/>
            <person name="Natvig D."/>
            <person name="Lalanne C."/>
            <person name="Gautier V."/>
            <person name="Ament-Velasquez S.L."/>
            <person name="Kruys A."/>
            <person name="Hutchinson M.I."/>
            <person name="Powell A.J."/>
            <person name="Barry K."/>
            <person name="Miller A.N."/>
            <person name="Grigoriev I.V."/>
            <person name="Debuchy R."/>
            <person name="Gladieux P."/>
            <person name="Thoren M.H."/>
            <person name="Johannesson H."/>
        </authorList>
    </citation>
    <scope>NUCLEOTIDE SEQUENCE</scope>
    <source>
        <strain evidence="1">CBS 540.89</strain>
    </source>
</reference>
<proteinExistence type="predicted"/>